<gene>
    <name evidence="1" type="ORF">C4B59_06880</name>
</gene>
<dbReference type="EMBL" id="PQXF01000010">
    <property type="protein sequence ID" value="PXF60887.1"/>
    <property type="molecule type" value="Genomic_DNA"/>
</dbReference>
<name>A0AC61L3D7_9EURY</name>
<protein>
    <submittedName>
        <fullName evidence="1">Uncharacterized protein</fullName>
    </submittedName>
</protein>
<comment type="caution">
    <text evidence="1">The sequence shown here is derived from an EMBL/GenBank/DDBJ whole genome shotgun (WGS) entry which is preliminary data.</text>
</comment>
<sequence>MQVSARAGCPGINQHARLLDKRYMPNDQDAAIKNDGKTSEHIEKFGRLSAYEWAAGAVRAEVRVRPQKPRKEPKKEEKEEKEEKKPQTSLFDF</sequence>
<dbReference type="Proteomes" id="UP000248329">
    <property type="component" value="Unassembled WGS sequence"/>
</dbReference>
<evidence type="ECO:0000313" key="2">
    <source>
        <dbReference type="Proteomes" id="UP000248329"/>
    </source>
</evidence>
<evidence type="ECO:0000313" key="1">
    <source>
        <dbReference type="EMBL" id="PXF60887.1"/>
    </source>
</evidence>
<proteinExistence type="predicted"/>
<accession>A0AC61L3D7</accession>
<reference evidence="1" key="1">
    <citation type="submission" date="2018-01" db="EMBL/GenBank/DDBJ databases">
        <authorList>
            <person name="Krukenberg V."/>
        </authorList>
    </citation>
    <scope>NUCLEOTIDE SEQUENCE</scope>
    <source>
        <strain evidence="1">E20ANME2</strain>
    </source>
</reference>
<organism evidence="1 2">
    <name type="scientific">Candidatus Methanogaster sp</name>
    <dbReference type="NCBI Taxonomy" id="3386292"/>
    <lineage>
        <taxon>Archaea</taxon>
        <taxon>Methanobacteriati</taxon>
        <taxon>Methanobacteriota</taxon>
        <taxon>Stenosarchaea group</taxon>
        <taxon>Methanomicrobia</taxon>
        <taxon>Methanosarcinales</taxon>
        <taxon>ANME-2 cluster</taxon>
        <taxon>Candidatus Methanogasteraceae</taxon>
        <taxon>Candidatus Methanogaster</taxon>
    </lineage>
</organism>